<dbReference type="GO" id="GO:0046872">
    <property type="term" value="F:metal ion binding"/>
    <property type="evidence" value="ECO:0007669"/>
    <property type="project" value="UniProtKB-KW"/>
</dbReference>
<organism evidence="11 13">
    <name type="scientific">Pseudoxanthomonas winnipegensis</name>
    <dbReference type="NCBI Taxonomy" id="2480810"/>
    <lineage>
        <taxon>Bacteria</taxon>
        <taxon>Pseudomonadati</taxon>
        <taxon>Pseudomonadota</taxon>
        <taxon>Gammaproteobacteria</taxon>
        <taxon>Lysobacterales</taxon>
        <taxon>Lysobacteraceae</taxon>
        <taxon>Pseudoxanthomonas</taxon>
    </lineage>
</organism>
<comment type="cofactor">
    <cofactor evidence="8">
        <name>Mg(2+)</name>
        <dbReference type="ChEBI" id="CHEBI:18420"/>
    </cofactor>
</comment>
<feature type="binding site" evidence="8">
    <location>
        <begin position="20"/>
        <end position="22"/>
    </location>
    <ligand>
        <name>GTP</name>
        <dbReference type="ChEBI" id="CHEBI:37565"/>
    </ligand>
</feature>
<dbReference type="InterPro" id="IPR029044">
    <property type="entry name" value="Nucleotide-diphossugar_trans"/>
</dbReference>
<evidence type="ECO:0000256" key="5">
    <source>
        <dbReference type="ARBA" id="ARBA00022842"/>
    </source>
</evidence>
<dbReference type="GO" id="GO:0006777">
    <property type="term" value="P:Mo-molybdopterin cofactor biosynthetic process"/>
    <property type="evidence" value="ECO:0007669"/>
    <property type="project" value="UniProtKB-KW"/>
</dbReference>
<dbReference type="EC" id="2.7.7.77" evidence="8"/>
<comment type="caution">
    <text evidence="8">Lacks conserved residue(s) required for the propagation of feature annotation.</text>
</comment>
<keyword evidence="1 8" id="KW-0963">Cytoplasm</keyword>
<dbReference type="GO" id="GO:0005525">
    <property type="term" value="F:GTP binding"/>
    <property type="evidence" value="ECO:0007669"/>
    <property type="project" value="UniProtKB-UniRule"/>
</dbReference>
<keyword evidence="7 8" id="KW-0501">Molybdenum cofactor biosynthesis</keyword>
<dbReference type="PANTHER" id="PTHR19136">
    <property type="entry name" value="MOLYBDENUM COFACTOR GUANYLYLTRANSFERASE"/>
    <property type="match status" value="1"/>
</dbReference>
<comment type="caution">
    <text evidence="11">The sequence shown here is derived from an EMBL/GenBank/DDBJ whole genome shotgun (WGS) entry which is preliminary data.</text>
</comment>
<comment type="domain">
    <text evidence="8">The N-terminal domain determines nucleotide recognition and specific binding, while the C-terminal domain determines the specific binding to the target protein.</text>
</comment>
<keyword evidence="2 8" id="KW-0808">Transferase</keyword>
<dbReference type="Gene3D" id="3.90.550.10">
    <property type="entry name" value="Spore Coat Polysaccharide Biosynthesis Protein SpsA, Chain A"/>
    <property type="match status" value="1"/>
</dbReference>
<dbReference type="InterPro" id="IPR025877">
    <property type="entry name" value="MobA-like_NTP_Trfase"/>
</dbReference>
<dbReference type="RefSeq" id="WP_130516973.1">
    <property type="nucleotide sequence ID" value="NZ_SHLZ01000005.1"/>
</dbReference>
<keyword evidence="5 8" id="KW-0460">Magnesium</keyword>
<evidence type="ECO:0000256" key="6">
    <source>
        <dbReference type="ARBA" id="ARBA00023134"/>
    </source>
</evidence>
<comment type="subcellular location">
    <subcellularLocation>
        <location evidence="8">Cytoplasm</location>
    </subcellularLocation>
</comment>
<sequence length="206" mass="22083">MTTPRPASTDAPLALHGLVLAGGASRRMGRDKAALAYETRPQLEVAFSLLQAQVQRCLVSVRADQQDDPLRARFPQLLDRHHDIGPAAGLLAAHASAPQAAWLVIACDLPGLEAATLRRLTAAFVPGDSAVAFRSAGDGLPEPLCALWAPPALQRLRRQIEGGHFGLRRALDADDVRLLAPQAAQVLDNANTPEDLARWRGEVRHG</sequence>
<feature type="binding site" evidence="8">
    <location>
        <position position="79"/>
    </location>
    <ligand>
        <name>GTP</name>
        <dbReference type="ChEBI" id="CHEBI:37565"/>
    </ligand>
</feature>
<evidence type="ECO:0000313" key="11">
    <source>
        <dbReference type="EMBL" id="TAA33676.1"/>
    </source>
</evidence>
<feature type="binding site" evidence="8">
    <location>
        <position position="32"/>
    </location>
    <ligand>
        <name>GTP</name>
        <dbReference type="ChEBI" id="CHEBI:37565"/>
    </ligand>
</feature>
<dbReference type="EMBL" id="SHMB01000002">
    <property type="protein sequence ID" value="TAA31250.1"/>
    <property type="molecule type" value="Genomic_DNA"/>
</dbReference>
<dbReference type="GO" id="GO:0005737">
    <property type="term" value="C:cytoplasm"/>
    <property type="evidence" value="ECO:0007669"/>
    <property type="project" value="UniProtKB-SubCell"/>
</dbReference>
<evidence type="ECO:0000256" key="2">
    <source>
        <dbReference type="ARBA" id="ARBA00022679"/>
    </source>
</evidence>
<evidence type="ECO:0000313" key="13">
    <source>
        <dbReference type="Proteomes" id="UP000292087"/>
    </source>
</evidence>
<evidence type="ECO:0000256" key="3">
    <source>
        <dbReference type="ARBA" id="ARBA00022723"/>
    </source>
</evidence>
<evidence type="ECO:0000256" key="4">
    <source>
        <dbReference type="ARBA" id="ARBA00022741"/>
    </source>
</evidence>
<keyword evidence="4 8" id="KW-0547">Nucleotide-binding</keyword>
<name>A0A4Q8LS73_9GAMM</name>
<comment type="function">
    <text evidence="8">Transfers a GMP moiety from GTP to Mo-molybdopterin (Mo-MPT) cofactor (Moco or molybdenum cofactor) to form Mo-molybdopterin guanine dinucleotide (Mo-MGD) cofactor.</text>
</comment>
<keyword evidence="6 8" id="KW-0342">GTP-binding</keyword>
<dbReference type="Proteomes" id="UP000292087">
    <property type="component" value="Unassembled WGS sequence"/>
</dbReference>
<dbReference type="EMBL" id="SHMF01000004">
    <property type="protein sequence ID" value="TAA33676.1"/>
    <property type="molecule type" value="Genomic_DNA"/>
</dbReference>
<proteinExistence type="inferred from homology"/>
<dbReference type="InterPro" id="IPR013482">
    <property type="entry name" value="Molybde_CF_guanTrfase"/>
</dbReference>
<comment type="subunit">
    <text evidence="8">Monomer.</text>
</comment>
<keyword evidence="11" id="KW-0548">Nucleotidyltransferase</keyword>
<gene>
    <name evidence="8" type="primary">mobA</name>
    <name evidence="11" type="ORF">EA656_14625</name>
    <name evidence="10" type="ORF">EA661_06650</name>
</gene>
<comment type="catalytic activity">
    <reaction evidence="8">
        <text>Mo-molybdopterin + GTP + H(+) = Mo-molybdopterin guanine dinucleotide + diphosphate</text>
        <dbReference type="Rhea" id="RHEA:34243"/>
        <dbReference type="ChEBI" id="CHEBI:15378"/>
        <dbReference type="ChEBI" id="CHEBI:33019"/>
        <dbReference type="ChEBI" id="CHEBI:37565"/>
        <dbReference type="ChEBI" id="CHEBI:71302"/>
        <dbReference type="ChEBI" id="CHEBI:71310"/>
        <dbReference type="EC" id="2.7.7.77"/>
    </reaction>
</comment>
<dbReference type="SUPFAM" id="SSF53448">
    <property type="entry name" value="Nucleotide-diphospho-sugar transferases"/>
    <property type="match status" value="1"/>
</dbReference>
<reference evidence="12 13" key="1">
    <citation type="submission" date="2019-02" db="EMBL/GenBank/DDBJ databases">
        <title>WGS of Pseudoxanthomonas species novum from clinical isolates.</title>
        <authorList>
            <person name="Bernier A.-M."/>
            <person name="Bernard K."/>
            <person name="Vachon A."/>
        </authorList>
    </citation>
    <scope>NUCLEOTIDE SEQUENCE [LARGE SCALE GENOMIC DNA]</scope>
    <source>
        <strain evidence="11 13">NML140781</strain>
        <strain evidence="10 12">NML171202</strain>
    </source>
</reference>
<feature type="domain" description="MobA-like NTP transferase" evidence="9">
    <location>
        <begin position="17"/>
        <end position="172"/>
    </location>
</feature>
<dbReference type="Proteomes" id="UP000291286">
    <property type="component" value="Unassembled WGS sequence"/>
</dbReference>
<evidence type="ECO:0000259" key="9">
    <source>
        <dbReference type="Pfam" id="PF12804"/>
    </source>
</evidence>
<feature type="binding site" evidence="8">
    <location>
        <position position="108"/>
    </location>
    <ligand>
        <name>GTP</name>
        <dbReference type="ChEBI" id="CHEBI:37565"/>
    </ligand>
</feature>
<dbReference type="Pfam" id="PF12804">
    <property type="entry name" value="NTP_transf_3"/>
    <property type="match status" value="1"/>
</dbReference>
<evidence type="ECO:0000313" key="10">
    <source>
        <dbReference type="EMBL" id="TAA31250.1"/>
    </source>
</evidence>
<evidence type="ECO:0000256" key="7">
    <source>
        <dbReference type="ARBA" id="ARBA00023150"/>
    </source>
</evidence>
<accession>A0A4Q8LL36</accession>
<accession>A0A4Q8LS73</accession>
<dbReference type="AlphaFoldDB" id="A0A4Q8LS73"/>
<dbReference type="HAMAP" id="MF_00316">
    <property type="entry name" value="MobA"/>
    <property type="match status" value="1"/>
</dbReference>
<dbReference type="CDD" id="cd02503">
    <property type="entry name" value="MobA"/>
    <property type="match status" value="1"/>
</dbReference>
<evidence type="ECO:0000256" key="8">
    <source>
        <dbReference type="HAMAP-Rule" id="MF_00316"/>
    </source>
</evidence>
<keyword evidence="3 8" id="KW-0479">Metal-binding</keyword>
<protein>
    <recommendedName>
        <fullName evidence="8">Molybdenum cofactor guanylyltransferase</fullName>
        <shortName evidence="8">MoCo guanylyltransferase</shortName>
        <ecNumber evidence="8">2.7.7.77</ecNumber>
    </recommendedName>
    <alternativeName>
        <fullName evidence="8">GTP:molybdopterin guanylyltransferase</fullName>
    </alternativeName>
    <alternativeName>
        <fullName evidence="8">Mo-MPT guanylyltransferase</fullName>
    </alternativeName>
    <alternativeName>
        <fullName evidence="8">Molybdopterin guanylyltransferase</fullName>
    </alternativeName>
    <alternativeName>
        <fullName evidence="8">Molybdopterin-guanine dinucleotide synthase</fullName>
        <shortName evidence="8">MGD synthase</shortName>
    </alternativeName>
</protein>
<evidence type="ECO:0000313" key="12">
    <source>
        <dbReference type="Proteomes" id="UP000291286"/>
    </source>
</evidence>
<dbReference type="GO" id="GO:0061603">
    <property type="term" value="F:molybdenum cofactor guanylyltransferase activity"/>
    <property type="evidence" value="ECO:0007669"/>
    <property type="project" value="UniProtKB-EC"/>
</dbReference>
<evidence type="ECO:0000256" key="1">
    <source>
        <dbReference type="ARBA" id="ARBA00022490"/>
    </source>
</evidence>
<feature type="binding site" evidence="8">
    <location>
        <position position="108"/>
    </location>
    <ligand>
        <name>Mg(2+)</name>
        <dbReference type="ChEBI" id="CHEBI:18420"/>
    </ligand>
</feature>
<comment type="similarity">
    <text evidence="8">Belongs to the MobA family.</text>
</comment>
<dbReference type="PANTHER" id="PTHR19136:SF81">
    <property type="entry name" value="MOLYBDENUM COFACTOR GUANYLYLTRANSFERASE"/>
    <property type="match status" value="1"/>
</dbReference>